<dbReference type="InterPro" id="IPR009362">
    <property type="entry name" value="YhcG_C"/>
</dbReference>
<protein>
    <submittedName>
        <fullName evidence="3">DUF1016 domain-containing protein</fullName>
    </submittedName>
</protein>
<dbReference type="PANTHER" id="PTHR30547">
    <property type="entry name" value="UNCHARACTERIZED PROTEIN YHCG-RELATED"/>
    <property type="match status" value="1"/>
</dbReference>
<gene>
    <name evidence="3" type="ORF">COY52_01365</name>
</gene>
<reference evidence="4" key="1">
    <citation type="submission" date="2017-09" db="EMBL/GenBank/DDBJ databases">
        <title>Depth-based differentiation of microbial function through sediment-hosted aquifers and enrichment of novel symbionts in the deep terrestrial subsurface.</title>
        <authorList>
            <person name="Probst A.J."/>
            <person name="Ladd B."/>
            <person name="Jarett J.K."/>
            <person name="Geller-Mcgrath D.E."/>
            <person name="Sieber C.M.K."/>
            <person name="Emerson J.B."/>
            <person name="Anantharaman K."/>
            <person name="Thomas B.C."/>
            <person name="Malmstrom R."/>
            <person name="Stieglmeier M."/>
            <person name="Klingl A."/>
            <person name="Woyke T."/>
            <person name="Ryan C.M."/>
            <person name="Banfield J.F."/>
        </authorList>
    </citation>
    <scope>NUCLEOTIDE SEQUENCE [LARGE SCALE GENOMIC DNA]</scope>
</reference>
<dbReference type="AlphaFoldDB" id="A0A2M7SEW5"/>
<organism evidence="3 4">
    <name type="scientific">Candidatus Desantisbacteria bacterium CG_4_10_14_0_8_um_filter_48_22</name>
    <dbReference type="NCBI Taxonomy" id="1974543"/>
    <lineage>
        <taxon>Bacteria</taxon>
        <taxon>Candidatus Desantisiibacteriota</taxon>
    </lineage>
</organism>
<feature type="domain" description="YhcG N-terminal" evidence="2">
    <location>
        <begin position="17"/>
        <end position="153"/>
    </location>
</feature>
<proteinExistence type="predicted"/>
<dbReference type="Gene3D" id="3.40.1350.10">
    <property type="match status" value="1"/>
</dbReference>
<evidence type="ECO:0000313" key="4">
    <source>
        <dbReference type="Proteomes" id="UP000229307"/>
    </source>
</evidence>
<name>A0A2M7SEW5_9BACT</name>
<dbReference type="Pfam" id="PF17761">
    <property type="entry name" value="DUF1016_N"/>
    <property type="match status" value="1"/>
</dbReference>
<evidence type="ECO:0000259" key="2">
    <source>
        <dbReference type="Pfam" id="PF17761"/>
    </source>
</evidence>
<comment type="caution">
    <text evidence="3">The sequence shown here is derived from an EMBL/GenBank/DDBJ whole genome shotgun (WGS) entry which is preliminary data.</text>
</comment>
<dbReference type="Pfam" id="PF06250">
    <property type="entry name" value="YhcG_C"/>
    <property type="match status" value="1"/>
</dbReference>
<evidence type="ECO:0000313" key="3">
    <source>
        <dbReference type="EMBL" id="PIZ18072.1"/>
    </source>
</evidence>
<dbReference type="InterPro" id="IPR041527">
    <property type="entry name" value="YhcG_N"/>
</dbReference>
<dbReference type="Proteomes" id="UP000229307">
    <property type="component" value="Unassembled WGS sequence"/>
</dbReference>
<dbReference type="GO" id="GO:0003676">
    <property type="term" value="F:nucleic acid binding"/>
    <property type="evidence" value="ECO:0007669"/>
    <property type="project" value="InterPro"/>
</dbReference>
<evidence type="ECO:0000259" key="1">
    <source>
        <dbReference type="Pfam" id="PF06250"/>
    </source>
</evidence>
<dbReference type="PANTHER" id="PTHR30547:SF5">
    <property type="entry name" value="NUCLEASE YHCG-RELATED"/>
    <property type="match status" value="1"/>
</dbReference>
<dbReference type="EMBL" id="PFMR01000041">
    <property type="protein sequence ID" value="PIZ18072.1"/>
    <property type="molecule type" value="Genomic_DNA"/>
</dbReference>
<dbReference type="InterPro" id="IPR053148">
    <property type="entry name" value="PD-DEXK-like_domain"/>
</dbReference>
<dbReference type="InterPro" id="IPR011856">
    <property type="entry name" value="tRNA_endonuc-like_dom_sf"/>
</dbReference>
<feature type="domain" description="YhcG PDDEXK nuclease" evidence="1">
    <location>
        <begin position="174"/>
        <end position="326"/>
    </location>
</feature>
<sequence length="338" mass="40055">MNSKRQLTRYFYNQFDEIVTMIKDARYNAIKNVNIELVKLYWKIGEYISKKIVSAEWGDAVVDNLAFYIQTRHPEYKGFTRRSLYRMRQFYEIYNQKQFVSAVLTQISWTNHLLILSKTKSKEEREFYLALSIKERYSSRELERQIDSGYYERAILSKKKVSASLTQKDSDITRVFKDTYVLDFLNLPEVHTEKDLQKSIVGNLKDFILEFGKDFAFIGQEYRIQVGKNDYFIDLLFLHRGLKCLVMIELKIDDFKPEYIGKLNFCLEVLDRDIKKPHESPSVGIILCKSKDNEVVEYALSRNLSPALVAEYKTKLIPKKILQKKLREFFLLNESQIK</sequence>
<accession>A0A2M7SEW5</accession>